<protein>
    <submittedName>
        <fullName evidence="8">CobW domain protein</fullName>
    </submittedName>
    <submittedName>
        <fullName evidence="9">Cobalamin synthesis protein P47K</fullName>
    </submittedName>
</protein>
<evidence type="ECO:0000259" key="7">
    <source>
        <dbReference type="SMART" id="SM00833"/>
    </source>
</evidence>
<dbReference type="Proteomes" id="UP000011543">
    <property type="component" value="Unassembled WGS sequence"/>
</dbReference>
<dbReference type="Gene3D" id="3.40.50.300">
    <property type="entry name" value="P-loop containing nucleotide triphosphate hydrolases"/>
    <property type="match status" value="1"/>
</dbReference>
<dbReference type="Pfam" id="PF07683">
    <property type="entry name" value="CobW_C"/>
    <property type="match status" value="1"/>
</dbReference>
<keyword evidence="1" id="KW-0547">Nucleotide-binding</keyword>
<evidence type="ECO:0000256" key="4">
    <source>
        <dbReference type="ARBA" id="ARBA00034320"/>
    </source>
</evidence>
<dbReference type="GO" id="GO:0000166">
    <property type="term" value="F:nucleotide binding"/>
    <property type="evidence" value="ECO:0007669"/>
    <property type="project" value="UniProtKB-KW"/>
</dbReference>
<dbReference type="Gene3D" id="3.30.1220.10">
    <property type="entry name" value="CobW-like, C-terminal domain"/>
    <property type="match status" value="1"/>
</dbReference>
<dbReference type="Proteomes" id="UP000001879">
    <property type="component" value="Plasmid pNMAG02"/>
</dbReference>
<sequence length="424" mass="47454">MEEQTIPVTVLSGTLGAGKTTTLNNLLRESGDRELAVLVNDMGEVNVDADLVAESSDISADEEEIVELSNGCICCELRGDLLDAIGGLTREREFDAIVVESTGVAEPLPVAQTLTLGFDQSDLDPTEFYDETGIEPLENCHLDTTVTVVDAHQFHEAMQSDEILDDDGTKKHLGDLLVEQVEFCDVLLLNKCDLVNEETLSEIEETLEMLQPRAEIVRTTHGRVDVDEVVDTGRFDFEEASQSAGWMRELQEPHESAEEEHGVTSFVFEARRPFHPERFAELLDVFPENVVRSKGHFWLAGREEMALMLNVAGQSIRVAPAGNWIATLPSEEREEQFEAYPELEETWDDEWGDRGSQLVLIGTEMDHDSIREHLELCLLTDEEMDADWDTFDDRFPTFEPPEGTDEDEAEAPDHNGQEEIGIAD</sequence>
<keyword evidence="8" id="KW-0614">Plasmid</keyword>
<keyword evidence="2" id="KW-0378">Hydrolase</keyword>
<feature type="domain" description="CobW C-terminal" evidence="7">
    <location>
        <begin position="263"/>
        <end position="378"/>
    </location>
</feature>
<dbReference type="PANTHER" id="PTHR43603">
    <property type="entry name" value="COBW DOMAIN-CONTAINING PROTEIN DDB_G0274527"/>
    <property type="match status" value="1"/>
</dbReference>
<reference evidence="8 10" key="2">
    <citation type="journal article" date="2012" name="BMC Genomics">
        <title>A comparative genomics perspective on the genetic content of the alkaliphilic haloarchaeon Natrialba magadii ATCC 43099T.</title>
        <authorList>
            <person name="Siddaramappa S."/>
            <person name="Challacombe J.F."/>
            <person name="Decastro R.E."/>
            <person name="Pfeiffer F."/>
            <person name="Sastre D.E."/>
            <person name="Gimenez M.I."/>
            <person name="Paggi R.A."/>
            <person name="Detter J.C."/>
            <person name="Davenport K.W."/>
            <person name="Goodwin L.A."/>
            <person name="Kyrpides N."/>
            <person name="Tapia R."/>
            <person name="Pitluck S."/>
            <person name="Lucas S."/>
            <person name="Woyke T."/>
            <person name="Maupin-Furlow J.A."/>
        </authorList>
    </citation>
    <scope>NUCLEOTIDE SEQUENCE [LARGE SCALE GENOMIC DNA]</scope>
    <source>
        <strain evidence="8">ATCC 43099</strain>
        <strain evidence="10">ATCC 43099 / DSM 3394 / CCM 3739 / CIP 104546 / IAM 13178 / JCM 8861 / NBRC 102185 / NCIMB 2190 / MS3</strain>
    </source>
</reference>
<evidence type="ECO:0000256" key="3">
    <source>
        <dbReference type="ARBA" id="ARBA00023186"/>
    </source>
</evidence>
<comment type="similarity">
    <text evidence="4">Belongs to the SIMIBI class G3E GTPase family. ZNG1 subfamily.</text>
</comment>
<accession>D3T243</accession>
<evidence type="ECO:0000313" key="9">
    <source>
        <dbReference type="EMBL" id="ELY27132.1"/>
    </source>
</evidence>
<dbReference type="SMART" id="SM00833">
    <property type="entry name" value="CobW_C"/>
    <property type="match status" value="1"/>
</dbReference>
<evidence type="ECO:0000256" key="5">
    <source>
        <dbReference type="ARBA" id="ARBA00049117"/>
    </source>
</evidence>
<dbReference type="InterPro" id="IPR036627">
    <property type="entry name" value="CobW-likC_sf"/>
</dbReference>
<dbReference type="HOGENOM" id="CLU_017452_2_0_2"/>
<evidence type="ECO:0000313" key="10">
    <source>
        <dbReference type="Proteomes" id="UP000001879"/>
    </source>
</evidence>
<dbReference type="InterPro" id="IPR051927">
    <property type="entry name" value="Zn_Chap_cDPG_Synth"/>
</dbReference>
<keyword evidence="3" id="KW-0143">Chaperone</keyword>
<dbReference type="Pfam" id="PF02492">
    <property type="entry name" value="cobW"/>
    <property type="match status" value="1"/>
</dbReference>
<keyword evidence="10" id="KW-1185">Reference proteome</keyword>
<dbReference type="eggNOG" id="arCOG01233">
    <property type="taxonomic scope" value="Archaea"/>
</dbReference>
<reference evidence="9 11" key="3">
    <citation type="journal article" date="2014" name="PLoS Genet.">
        <title>Phylogenetically driven sequencing of extremely halophilic archaea reveals strategies for static and dynamic osmo-response.</title>
        <authorList>
            <person name="Becker E.A."/>
            <person name="Seitzer P.M."/>
            <person name="Tritt A."/>
            <person name="Larsen D."/>
            <person name="Krusor M."/>
            <person name="Yao A.I."/>
            <person name="Wu D."/>
            <person name="Madern D."/>
            <person name="Eisen J.A."/>
            <person name="Darling A.E."/>
            <person name="Facciotti M.T."/>
        </authorList>
    </citation>
    <scope>NUCLEOTIDE SEQUENCE [LARGE SCALE GENOMIC DNA]</scope>
    <source>
        <strain evidence="11">ATCC 43099 / DSM 3394 / CCM 3739 / CIP 104546 / IAM 13178 / JCM 8861 / NBRC 102185 / NCIMB 2190 / MS3</strain>
        <strain evidence="9">MS-3</strain>
    </source>
</reference>
<dbReference type="EMBL" id="AOHS01000050">
    <property type="protein sequence ID" value="ELY27132.1"/>
    <property type="molecule type" value="Genomic_DNA"/>
</dbReference>
<evidence type="ECO:0000256" key="2">
    <source>
        <dbReference type="ARBA" id="ARBA00022801"/>
    </source>
</evidence>
<dbReference type="OrthoDB" id="359387at2157"/>
<dbReference type="EMBL" id="CP001934">
    <property type="protein sequence ID" value="ADD07652.1"/>
    <property type="molecule type" value="Genomic_DNA"/>
</dbReference>
<dbReference type="GeneID" id="8828867"/>
<reference evidence="8" key="4">
    <citation type="submission" date="2016-09" db="EMBL/GenBank/DDBJ databases">
        <authorList>
            <person name="Pfeiffer F."/>
        </authorList>
    </citation>
    <scope>NUCLEOTIDE SEQUENCE</scope>
    <source>
        <strain evidence="8">ATCC 43099</strain>
        <plasmid evidence="8">pNMAG02</plasmid>
    </source>
</reference>
<dbReference type="InterPro" id="IPR011629">
    <property type="entry name" value="CobW-like_C"/>
</dbReference>
<dbReference type="InterPro" id="IPR003495">
    <property type="entry name" value="CobW/HypB/UreG_nucleotide-bd"/>
</dbReference>
<dbReference type="RefSeq" id="WP_004216189.1">
    <property type="nucleotide sequence ID" value="NC_013924.1"/>
</dbReference>
<feature type="region of interest" description="Disordered" evidence="6">
    <location>
        <begin position="390"/>
        <end position="424"/>
    </location>
</feature>
<reference evidence="10" key="1">
    <citation type="submission" date="2010-02" db="EMBL/GenBank/DDBJ databases">
        <title>Complete sequence of plasmid 2 of Natrialba magadii ATCC 43099.</title>
        <authorList>
            <consortium name="US DOE Joint Genome Institute"/>
            <person name="Lucas S."/>
            <person name="Copeland A."/>
            <person name="Lapidus A."/>
            <person name="Cheng J.-F."/>
            <person name="Bruce D."/>
            <person name="Goodwin L."/>
            <person name="Pitluck S."/>
            <person name="Davenport K."/>
            <person name="Saunders E."/>
            <person name="Detter J.C."/>
            <person name="Han C."/>
            <person name="Tapia R."/>
            <person name="Land M."/>
            <person name="Hauser L."/>
            <person name="Kyrpides N."/>
            <person name="Mikhailova N."/>
            <person name="De Castro R.E."/>
            <person name="Maupin-Furlow J.A."/>
            <person name="Woyke T."/>
        </authorList>
    </citation>
    <scope>NUCLEOTIDE SEQUENCE [LARGE SCALE GENOMIC DNA]</scope>
    <source>
        <strain evidence="10">ATCC 43099 / DSM 3394 / CCM 3739 / CIP 104546 / IAM 13178 / JCM 8861 / NBRC 102185 / NCIMB 2190 / MS3</strain>
        <plasmid evidence="10">pNMAG02</plasmid>
    </source>
</reference>
<proteinExistence type="inferred from homology"/>
<organism evidence="8 10">
    <name type="scientific">Natrialba magadii (strain ATCC 43099 / DSM 3394 / CCM 3739 / CIP 104546 / IAM 13178 / JCM 8861 / NBRC 102185 / NCIMB 2190 / MS3)</name>
    <name type="common">Natronobacterium magadii</name>
    <dbReference type="NCBI Taxonomy" id="547559"/>
    <lineage>
        <taxon>Archaea</taxon>
        <taxon>Methanobacteriati</taxon>
        <taxon>Methanobacteriota</taxon>
        <taxon>Stenosarchaea group</taxon>
        <taxon>Halobacteria</taxon>
        <taxon>Halobacteriales</taxon>
        <taxon>Natrialbaceae</taxon>
        <taxon>Natrialba</taxon>
    </lineage>
</organism>
<dbReference type="PATRIC" id="fig|547559.17.peg.2935"/>
<evidence type="ECO:0000256" key="1">
    <source>
        <dbReference type="ARBA" id="ARBA00022741"/>
    </source>
</evidence>
<dbReference type="PANTHER" id="PTHR43603:SF1">
    <property type="entry name" value="ZINC-REGULATED GTPASE METALLOPROTEIN ACTIVATOR 1"/>
    <property type="match status" value="1"/>
</dbReference>
<geneLocation type="plasmid" evidence="8 10">
    <name>pNMAG02</name>
</geneLocation>
<evidence type="ECO:0000313" key="11">
    <source>
        <dbReference type="Proteomes" id="UP000011543"/>
    </source>
</evidence>
<name>D3T243_NATMM</name>
<dbReference type="KEGG" id="nmg:Nmag_4133"/>
<dbReference type="PaxDb" id="547559-Nmag_4133"/>
<evidence type="ECO:0000256" key="6">
    <source>
        <dbReference type="SAM" id="MobiDB-lite"/>
    </source>
</evidence>
<dbReference type="AlphaFoldDB" id="D3T243"/>
<dbReference type="InterPro" id="IPR027417">
    <property type="entry name" value="P-loop_NTPase"/>
</dbReference>
<gene>
    <name evidence="8" type="ordered locus">Nmag_4133</name>
    <name evidence="9" type="ORF">C500_14880</name>
</gene>
<evidence type="ECO:0000313" key="8">
    <source>
        <dbReference type="EMBL" id="ADD07652.1"/>
    </source>
</evidence>
<dbReference type="CDD" id="cd03112">
    <property type="entry name" value="CobW-like"/>
    <property type="match status" value="1"/>
</dbReference>
<dbReference type="GO" id="GO:0016787">
    <property type="term" value="F:hydrolase activity"/>
    <property type="evidence" value="ECO:0007669"/>
    <property type="project" value="UniProtKB-KW"/>
</dbReference>
<comment type="catalytic activity">
    <reaction evidence="5">
        <text>GTP + H2O = GDP + phosphate + H(+)</text>
        <dbReference type="Rhea" id="RHEA:19669"/>
        <dbReference type="ChEBI" id="CHEBI:15377"/>
        <dbReference type="ChEBI" id="CHEBI:15378"/>
        <dbReference type="ChEBI" id="CHEBI:37565"/>
        <dbReference type="ChEBI" id="CHEBI:43474"/>
        <dbReference type="ChEBI" id="CHEBI:58189"/>
    </reaction>
    <physiologicalReaction direction="left-to-right" evidence="5">
        <dbReference type="Rhea" id="RHEA:19670"/>
    </physiologicalReaction>
</comment>
<dbReference type="SUPFAM" id="SSF52540">
    <property type="entry name" value="P-loop containing nucleoside triphosphate hydrolases"/>
    <property type="match status" value="1"/>
</dbReference>